<evidence type="ECO:0000256" key="4">
    <source>
        <dbReference type="ARBA" id="ARBA00022692"/>
    </source>
</evidence>
<evidence type="ECO:0000259" key="8">
    <source>
        <dbReference type="Pfam" id="PF04239"/>
    </source>
</evidence>
<evidence type="ECO:0000313" key="9">
    <source>
        <dbReference type="EMBL" id="MFC5650658.1"/>
    </source>
</evidence>
<keyword evidence="3" id="KW-1003">Cell membrane</keyword>
<comment type="caution">
    <text evidence="9">The sequence shown here is derived from an EMBL/GenBank/DDBJ whole genome shotgun (WGS) entry which is preliminary data.</text>
</comment>
<reference evidence="10" key="1">
    <citation type="journal article" date="2019" name="Int. J. Syst. Evol. Microbiol.">
        <title>The Global Catalogue of Microorganisms (GCM) 10K type strain sequencing project: providing services to taxonomists for standard genome sequencing and annotation.</title>
        <authorList>
            <consortium name="The Broad Institute Genomics Platform"/>
            <consortium name="The Broad Institute Genome Sequencing Center for Infectious Disease"/>
            <person name="Wu L."/>
            <person name="Ma J."/>
        </authorList>
    </citation>
    <scope>NUCLEOTIDE SEQUENCE [LARGE SCALE GENOMIC DNA]</scope>
    <source>
        <strain evidence="10">CGMCC 1.3240</strain>
    </source>
</reference>
<dbReference type="Pfam" id="PF04239">
    <property type="entry name" value="DUF421"/>
    <property type="match status" value="1"/>
</dbReference>
<dbReference type="Pfam" id="PF07870">
    <property type="entry name" value="DUF1657"/>
    <property type="match status" value="1"/>
</dbReference>
<feature type="transmembrane region" description="Helical" evidence="7">
    <location>
        <begin position="33"/>
        <end position="53"/>
    </location>
</feature>
<proteinExistence type="inferred from homology"/>
<sequence>MPDWFEIALRTLFAVVFLFLLTKLLGKRQVTQLSLFEYITGITIGNLAAFLSTDLDSHWSLGMIALGVWALFSLGIEFVQLKSKRARDFLDGKATVLIKDGQIQEANLKKERMTSDDLLEQLRKKDVFRMADVEFALMETSGDLNILLKKENQPLTASDLGITVGVEQVSQAVIMDGKIMDEPLAAIKQDRTWLEGELKKLNLTADQVYLGQVDTYGQLSVDLYNDQITLPESQQKAQLLAILKKCEANLEMFGLSTEHKKAKAMYQRCAKKLDKVITDVKPHLIQ</sequence>
<feature type="transmembrane region" description="Helical" evidence="7">
    <location>
        <begin position="59"/>
        <end position="79"/>
    </location>
</feature>
<keyword evidence="10" id="KW-1185">Reference proteome</keyword>
<organism evidence="9 10">
    <name type="scientific">Paenibacillus solisilvae</name>
    <dbReference type="NCBI Taxonomy" id="2486751"/>
    <lineage>
        <taxon>Bacteria</taxon>
        <taxon>Bacillati</taxon>
        <taxon>Bacillota</taxon>
        <taxon>Bacilli</taxon>
        <taxon>Bacillales</taxon>
        <taxon>Paenibacillaceae</taxon>
        <taxon>Paenibacillus</taxon>
    </lineage>
</organism>
<protein>
    <submittedName>
        <fullName evidence="9">DUF421 domain-containing protein</fullName>
    </submittedName>
</protein>
<comment type="similarity">
    <text evidence="2">Belongs to the UPF0702 family.</text>
</comment>
<dbReference type="RefSeq" id="WP_379189234.1">
    <property type="nucleotide sequence ID" value="NZ_JBHSOW010000060.1"/>
</dbReference>
<accession>A0ABW0VZN4</accession>
<evidence type="ECO:0000313" key="10">
    <source>
        <dbReference type="Proteomes" id="UP001596047"/>
    </source>
</evidence>
<feature type="domain" description="YetF C-terminal" evidence="8">
    <location>
        <begin position="82"/>
        <end position="213"/>
    </location>
</feature>
<feature type="transmembrane region" description="Helical" evidence="7">
    <location>
        <begin position="7"/>
        <end position="26"/>
    </location>
</feature>
<evidence type="ECO:0000256" key="7">
    <source>
        <dbReference type="SAM" id="Phobius"/>
    </source>
</evidence>
<evidence type="ECO:0000256" key="2">
    <source>
        <dbReference type="ARBA" id="ARBA00006448"/>
    </source>
</evidence>
<dbReference type="PANTHER" id="PTHR34582:SF7">
    <property type="entry name" value="UPF0702 TRANSMEMBRANE PROTEIN YDFS"/>
    <property type="match status" value="1"/>
</dbReference>
<dbReference type="EMBL" id="JBHSOW010000060">
    <property type="protein sequence ID" value="MFC5650658.1"/>
    <property type="molecule type" value="Genomic_DNA"/>
</dbReference>
<dbReference type="InterPro" id="IPR012452">
    <property type="entry name" value="DUF1657"/>
</dbReference>
<evidence type="ECO:0000256" key="5">
    <source>
        <dbReference type="ARBA" id="ARBA00022989"/>
    </source>
</evidence>
<keyword evidence="5 7" id="KW-1133">Transmembrane helix</keyword>
<comment type="subcellular location">
    <subcellularLocation>
        <location evidence="1">Cell membrane</location>
        <topology evidence="1">Multi-pass membrane protein</topology>
    </subcellularLocation>
</comment>
<evidence type="ECO:0000256" key="3">
    <source>
        <dbReference type="ARBA" id="ARBA00022475"/>
    </source>
</evidence>
<keyword evidence="4 7" id="KW-0812">Transmembrane</keyword>
<name>A0ABW0VZN4_9BACL</name>
<dbReference type="PANTHER" id="PTHR34582">
    <property type="entry name" value="UPF0702 TRANSMEMBRANE PROTEIN YCAP"/>
    <property type="match status" value="1"/>
</dbReference>
<keyword evidence="6 7" id="KW-0472">Membrane</keyword>
<evidence type="ECO:0000256" key="1">
    <source>
        <dbReference type="ARBA" id="ARBA00004651"/>
    </source>
</evidence>
<dbReference type="Gene3D" id="3.30.240.20">
    <property type="entry name" value="bsu07140 like domains"/>
    <property type="match status" value="2"/>
</dbReference>
<gene>
    <name evidence="9" type="ORF">ACFPYJ_16305</name>
</gene>
<dbReference type="InterPro" id="IPR007353">
    <property type="entry name" value="DUF421"/>
</dbReference>
<dbReference type="InterPro" id="IPR023090">
    <property type="entry name" value="UPF0702_alpha/beta_dom_sf"/>
</dbReference>
<dbReference type="Proteomes" id="UP001596047">
    <property type="component" value="Unassembled WGS sequence"/>
</dbReference>
<evidence type="ECO:0000256" key="6">
    <source>
        <dbReference type="ARBA" id="ARBA00023136"/>
    </source>
</evidence>